<organism evidence="1 2">
    <name type="scientific">Rhodococcus xishaensis</name>
    <dbReference type="NCBI Taxonomy" id="2487364"/>
    <lineage>
        <taxon>Bacteria</taxon>
        <taxon>Bacillati</taxon>
        <taxon>Actinomycetota</taxon>
        <taxon>Actinomycetes</taxon>
        <taxon>Mycobacteriales</taxon>
        <taxon>Nocardiaceae</taxon>
        <taxon>Rhodococcus</taxon>
    </lineage>
</organism>
<comment type="caution">
    <text evidence="1">The sequence shown here is derived from an EMBL/GenBank/DDBJ whole genome shotgun (WGS) entry which is preliminary data.</text>
</comment>
<evidence type="ECO:0000313" key="1">
    <source>
        <dbReference type="EMBL" id="RVW02742.1"/>
    </source>
</evidence>
<name>A0A3S3B463_9NOCA</name>
<proteinExistence type="predicted"/>
<sequence>MCVSSSPYTRSSTDSAPLSPTVLARATEVATDEFAAEDVSKHEAASARSTLRSSWLGRIGF</sequence>
<dbReference type="AlphaFoldDB" id="A0A3S3B463"/>
<gene>
    <name evidence="1" type="ORF">EGT50_08280</name>
</gene>
<dbReference type="Proteomes" id="UP000283479">
    <property type="component" value="Unassembled WGS sequence"/>
</dbReference>
<protein>
    <submittedName>
        <fullName evidence="1">Uncharacterized protein</fullName>
    </submittedName>
</protein>
<keyword evidence="2" id="KW-1185">Reference proteome</keyword>
<accession>A0A3S3B463</accession>
<dbReference type="EMBL" id="RKLO01000003">
    <property type="protein sequence ID" value="RVW02742.1"/>
    <property type="molecule type" value="Genomic_DNA"/>
</dbReference>
<reference evidence="1 2" key="1">
    <citation type="submission" date="2018-11" db="EMBL/GenBank/DDBJ databases">
        <title>Rhodococcus spongicola sp. nov. and Rhodococcus xishaensis sp. nov. from marine sponges.</title>
        <authorList>
            <person name="Li L."/>
            <person name="Lin H.W."/>
        </authorList>
    </citation>
    <scope>NUCLEOTIDE SEQUENCE [LARGE SCALE GENOMIC DNA]</scope>
    <source>
        <strain evidence="1 2">LHW51113</strain>
    </source>
</reference>
<evidence type="ECO:0000313" key="2">
    <source>
        <dbReference type="Proteomes" id="UP000283479"/>
    </source>
</evidence>